<evidence type="ECO:0000313" key="2">
    <source>
        <dbReference type="Proteomes" id="UP000297245"/>
    </source>
</evidence>
<protein>
    <submittedName>
        <fullName evidence="1">Uncharacterized protein</fullName>
    </submittedName>
</protein>
<sequence>QDVPRAVKLLLSVADLKNLNTFDCSPAEKKIITSISLLAEMFHSLLEPFINPELSLSQQLEHLSKFGHICCALFLKNGTDYMSNQLYGDLQCMPKNAIFTVSKAKLLSPEYKVFMCLFGDDAWISSQRLLPVERTFPS</sequence>
<feature type="non-terminal residue" evidence="1">
    <location>
        <position position="1"/>
    </location>
</feature>
<name>A0A4S8KM21_DENBC</name>
<organism evidence="1 2">
    <name type="scientific">Dendrothele bispora (strain CBS 962.96)</name>
    <dbReference type="NCBI Taxonomy" id="1314807"/>
    <lineage>
        <taxon>Eukaryota</taxon>
        <taxon>Fungi</taxon>
        <taxon>Dikarya</taxon>
        <taxon>Basidiomycota</taxon>
        <taxon>Agaricomycotina</taxon>
        <taxon>Agaricomycetes</taxon>
        <taxon>Agaricomycetidae</taxon>
        <taxon>Agaricales</taxon>
        <taxon>Agaricales incertae sedis</taxon>
        <taxon>Dendrothele</taxon>
    </lineage>
</organism>
<accession>A0A4S8KM21</accession>
<dbReference type="AlphaFoldDB" id="A0A4S8KM21"/>
<proteinExistence type="predicted"/>
<keyword evidence="2" id="KW-1185">Reference proteome</keyword>
<reference evidence="1 2" key="1">
    <citation type="journal article" date="2019" name="Nat. Ecol. Evol.">
        <title>Megaphylogeny resolves global patterns of mushroom evolution.</title>
        <authorList>
            <person name="Varga T."/>
            <person name="Krizsan K."/>
            <person name="Foldi C."/>
            <person name="Dima B."/>
            <person name="Sanchez-Garcia M."/>
            <person name="Sanchez-Ramirez S."/>
            <person name="Szollosi G.J."/>
            <person name="Szarkandi J.G."/>
            <person name="Papp V."/>
            <person name="Albert L."/>
            <person name="Andreopoulos W."/>
            <person name="Angelini C."/>
            <person name="Antonin V."/>
            <person name="Barry K.W."/>
            <person name="Bougher N.L."/>
            <person name="Buchanan P."/>
            <person name="Buyck B."/>
            <person name="Bense V."/>
            <person name="Catcheside P."/>
            <person name="Chovatia M."/>
            <person name="Cooper J."/>
            <person name="Damon W."/>
            <person name="Desjardin D."/>
            <person name="Finy P."/>
            <person name="Geml J."/>
            <person name="Haridas S."/>
            <person name="Hughes K."/>
            <person name="Justo A."/>
            <person name="Karasinski D."/>
            <person name="Kautmanova I."/>
            <person name="Kiss B."/>
            <person name="Kocsube S."/>
            <person name="Kotiranta H."/>
            <person name="LaButti K.M."/>
            <person name="Lechner B.E."/>
            <person name="Liimatainen K."/>
            <person name="Lipzen A."/>
            <person name="Lukacs Z."/>
            <person name="Mihaltcheva S."/>
            <person name="Morgado L.N."/>
            <person name="Niskanen T."/>
            <person name="Noordeloos M.E."/>
            <person name="Ohm R.A."/>
            <person name="Ortiz-Santana B."/>
            <person name="Ovrebo C."/>
            <person name="Racz N."/>
            <person name="Riley R."/>
            <person name="Savchenko A."/>
            <person name="Shiryaev A."/>
            <person name="Soop K."/>
            <person name="Spirin V."/>
            <person name="Szebenyi C."/>
            <person name="Tomsovsky M."/>
            <person name="Tulloss R.E."/>
            <person name="Uehling J."/>
            <person name="Grigoriev I.V."/>
            <person name="Vagvolgyi C."/>
            <person name="Papp T."/>
            <person name="Martin F.M."/>
            <person name="Miettinen O."/>
            <person name="Hibbett D.S."/>
            <person name="Nagy L.G."/>
        </authorList>
    </citation>
    <scope>NUCLEOTIDE SEQUENCE [LARGE SCALE GENOMIC DNA]</scope>
    <source>
        <strain evidence="1 2">CBS 962.96</strain>
    </source>
</reference>
<gene>
    <name evidence="1" type="ORF">K435DRAFT_704632</name>
</gene>
<evidence type="ECO:0000313" key="1">
    <source>
        <dbReference type="EMBL" id="THU76543.1"/>
    </source>
</evidence>
<dbReference type="OrthoDB" id="3204289at2759"/>
<dbReference type="Proteomes" id="UP000297245">
    <property type="component" value="Unassembled WGS sequence"/>
</dbReference>
<dbReference type="EMBL" id="ML180853">
    <property type="protein sequence ID" value="THU76543.1"/>
    <property type="molecule type" value="Genomic_DNA"/>
</dbReference>